<evidence type="ECO:0000313" key="3">
    <source>
        <dbReference type="EMBL" id="MBO1308658.1"/>
    </source>
</evidence>
<evidence type="ECO:0000313" key="4">
    <source>
        <dbReference type="Proteomes" id="UP000664601"/>
    </source>
</evidence>
<evidence type="ECO:0000256" key="1">
    <source>
        <dbReference type="SAM" id="MobiDB-lite"/>
    </source>
</evidence>
<gene>
    <name evidence="3" type="ORF">JZO70_20965</name>
</gene>
<evidence type="ECO:0000256" key="2">
    <source>
        <dbReference type="SAM" id="Phobius"/>
    </source>
</evidence>
<keyword evidence="4" id="KW-1185">Reference proteome</keyword>
<proteinExistence type="predicted"/>
<comment type="caution">
    <text evidence="3">The sequence shown here is derived from an EMBL/GenBank/DDBJ whole genome shotgun (WGS) entry which is preliminary data.</text>
</comment>
<protein>
    <recommendedName>
        <fullName evidence="5">DUF11 domain-containing protein</fullName>
    </recommendedName>
</protein>
<keyword evidence="2" id="KW-0472">Membrane</keyword>
<evidence type="ECO:0008006" key="5">
    <source>
        <dbReference type="Google" id="ProtNLM"/>
    </source>
</evidence>
<dbReference type="InterPro" id="IPR047589">
    <property type="entry name" value="DUF11_rpt"/>
</dbReference>
<dbReference type="NCBIfam" id="TIGR01451">
    <property type="entry name" value="B_ant_repeat"/>
    <property type="match status" value="1"/>
</dbReference>
<organism evidence="3 4">
    <name type="scientific">Candidatus Enterococcus moelleringii</name>
    <dbReference type="NCBI Taxonomy" id="2815325"/>
    <lineage>
        <taxon>Bacteria</taxon>
        <taxon>Bacillati</taxon>
        <taxon>Bacillota</taxon>
        <taxon>Bacilli</taxon>
        <taxon>Lactobacillales</taxon>
        <taxon>Enterococcaceae</taxon>
        <taxon>Enterococcus</taxon>
    </lineage>
</organism>
<dbReference type="Proteomes" id="UP000664601">
    <property type="component" value="Unassembled WGS sequence"/>
</dbReference>
<sequence length="581" mass="66149">MYSSFGYAVFVDLLDKSSYDNKDFNKSDFTRNLIWTIDGKDSEFLNIQKNQDYVWRLNNMRCQTKAELALKLHEENPELEKFISKTLNENIQQAEFKQLIIAAINVTDFNVGQKEKLLACSDEPIEVFTTSVLEEVLRTGENSKKKNLKHYKTTVTDILTFGKFRDNELGKNKTEQVDENDERKKYEEDKQKQVGQRTPKAPIQKPLNKKTTRQTIHIWVAIICLAISIILFIKNQNTFNKIARGDTSLKTEISEVQEVKAGWGPARKTFSSLNLPDEVVFNSIENANLSGFFSGDERNFCVIKKVDSSEWKDEVVLEVGSEYKVINFFHNNSKSITAENVLMQANIPQTVKKDEAKKIYAIIDASNAKPKEVWNSVVIRSMENVSLKLIPESTRIISNGPVNDSKVDDSFFSDGAKIGFDHLDGTIPPNEYGQVVYRFEVVQPNFKVTIRVSRHNENDWQPTLDVKHGELVDFLVEFKNTGHTDMENVIIKMELPKELNYALDSTQIANGSSEFEPVDVSDGMTTGYNIGNYSPNSNAFIKFSAKLLYRDKEKGELIEVKAITSTSSEEKDSILKIAIDK</sequence>
<feature type="region of interest" description="Disordered" evidence="1">
    <location>
        <begin position="172"/>
        <end position="207"/>
    </location>
</feature>
<reference evidence="3 4" key="1">
    <citation type="submission" date="2021-03" db="EMBL/GenBank/DDBJ databases">
        <title>Enterococcal diversity collection.</title>
        <authorList>
            <person name="Gilmore M.S."/>
            <person name="Schwartzman J."/>
            <person name="Van Tyne D."/>
            <person name="Martin M."/>
            <person name="Earl A.M."/>
            <person name="Manson A.L."/>
            <person name="Straub T."/>
            <person name="Salamzade R."/>
            <person name="Saavedra J."/>
            <person name="Lebreton F."/>
            <person name="Prichula J."/>
            <person name="Schaufler K."/>
            <person name="Gaca A."/>
            <person name="Sgardioli B."/>
            <person name="Wagenaar J."/>
            <person name="Strong T."/>
        </authorList>
    </citation>
    <scope>NUCLEOTIDE SEQUENCE [LARGE SCALE GENOMIC DNA]</scope>
    <source>
        <strain evidence="3 4">669A</strain>
    </source>
</reference>
<feature type="transmembrane region" description="Helical" evidence="2">
    <location>
        <begin position="216"/>
        <end position="233"/>
    </location>
</feature>
<dbReference type="EMBL" id="JAFREM010000040">
    <property type="protein sequence ID" value="MBO1308658.1"/>
    <property type="molecule type" value="Genomic_DNA"/>
</dbReference>
<accession>A0ABS3LHX0</accession>
<dbReference type="RefSeq" id="WP_207675649.1">
    <property type="nucleotide sequence ID" value="NZ_JAFREM010000040.1"/>
</dbReference>
<name>A0ABS3LHX0_9ENTE</name>
<keyword evidence="2" id="KW-1133">Transmembrane helix</keyword>
<feature type="compositionally biased region" description="Basic and acidic residues" evidence="1">
    <location>
        <begin position="172"/>
        <end position="192"/>
    </location>
</feature>
<keyword evidence="2" id="KW-0812">Transmembrane</keyword>